<dbReference type="Proteomes" id="UP000034805">
    <property type="component" value="Unassembled WGS sequence"/>
</dbReference>
<dbReference type="FunFam" id="2.30.42.10:FF:000155">
    <property type="entry name" value="membrane-associated guanylate kinase, WW and PDZ domain-containing protein 2 isoform X4"/>
    <property type="match status" value="1"/>
</dbReference>
<dbReference type="GO" id="GO:0031697">
    <property type="term" value="F:beta-1 adrenergic receptor binding"/>
    <property type="evidence" value="ECO:0007669"/>
    <property type="project" value="TreeGrafter"/>
</dbReference>
<dbReference type="Gene3D" id="2.30.42.10">
    <property type="match status" value="1"/>
</dbReference>
<name>A0A0P7U2B1_SCLFO</name>
<feature type="domain" description="PDZ" evidence="1">
    <location>
        <begin position="17"/>
        <end position="102"/>
    </location>
</feature>
<dbReference type="PANTHER" id="PTHR10316">
    <property type="entry name" value="MEMBRANE ASSOCIATED GUANYLATE KINASE-RELATED"/>
    <property type="match status" value="1"/>
</dbReference>
<dbReference type="EMBL" id="JARO02007085">
    <property type="protein sequence ID" value="KPP64383.1"/>
    <property type="molecule type" value="Genomic_DNA"/>
</dbReference>
<comment type="caution">
    <text evidence="2">The sequence shown here is derived from an EMBL/GenBank/DDBJ whole genome shotgun (WGS) entry which is preliminary data.</text>
</comment>
<dbReference type="PANTHER" id="PTHR10316:SF27">
    <property type="entry name" value="MEMBRANE-ASSOCIATED GUANYLATE KINASE, WW AND PDZ DOMAIN-CONTAINING PROTEIN 2"/>
    <property type="match status" value="1"/>
</dbReference>
<dbReference type="GO" id="GO:0043113">
    <property type="term" value="P:receptor clustering"/>
    <property type="evidence" value="ECO:0007669"/>
    <property type="project" value="TreeGrafter"/>
</dbReference>
<dbReference type="GO" id="GO:0030425">
    <property type="term" value="C:dendrite"/>
    <property type="evidence" value="ECO:0007669"/>
    <property type="project" value="TreeGrafter"/>
</dbReference>
<sequence>MSKSLKKRSHWTGRVHEVVLGRSAERDLGFELKGGAENGQFPFVGELKPPPGRAQCHSGKLSQDELLLEVNDTPVAGLTTRDVLAVVRHCKEPLRLKCVKQGEERSACVRPPALGRERVAERVLLLRAHSFPPPFLPTCGL</sequence>
<evidence type="ECO:0000259" key="1">
    <source>
        <dbReference type="PROSITE" id="PS50106"/>
    </source>
</evidence>
<dbReference type="CDD" id="cd06730">
    <property type="entry name" value="PDZ0_MAGI-1_3-like"/>
    <property type="match status" value="1"/>
</dbReference>
<dbReference type="SUPFAM" id="SSF50156">
    <property type="entry name" value="PDZ domain-like"/>
    <property type="match status" value="1"/>
</dbReference>
<dbReference type="InterPro" id="IPR001478">
    <property type="entry name" value="PDZ"/>
</dbReference>
<dbReference type="GO" id="GO:0046332">
    <property type="term" value="F:SMAD binding"/>
    <property type="evidence" value="ECO:0007669"/>
    <property type="project" value="TreeGrafter"/>
</dbReference>
<dbReference type="GO" id="GO:0005886">
    <property type="term" value="C:plasma membrane"/>
    <property type="evidence" value="ECO:0007669"/>
    <property type="project" value="GOC"/>
</dbReference>
<proteinExistence type="predicted"/>
<dbReference type="InterPro" id="IPR036034">
    <property type="entry name" value="PDZ_sf"/>
</dbReference>
<dbReference type="Pfam" id="PF00595">
    <property type="entry name" value="PDZ"/>
    <property type="match status" value="1"/>
</dbReference>
<keyword evidence="2" id="KW-0808">Transferase</keyword>
<evidence type="ECO:0000313" key="3">
    <source>
        <dbReference type="Proteomes" id="UP000034805"/>
    </source>
</evidence>
<dbReference type="GO" id="GO:0005737">
    <property type="term" value="C:cytoplasm"/>
    <property type="evidence" value="ECO:0007669"/>
    <property type="project" value="TreeGrafter"/>
</dbReference>
<gene>
    <name evidence="2" type="ORF">Z043_117277</name>
</gene>
<dbReference type="GO" id="GO:0030159">
    <property type="term" value="F:signaling receptor complex adaptor activity"/>
    <property type="evidence" value="ECO:0007669"/>
    <property type="project" value="TreeGrafter"/>
</dbReference>
<protein>
    <submittedName>
        <fullName evidence="2">Membrane-associated guanylate kinase, WW and PDZ domain-containing protein 2-like</fullName>
    </submittedName>
</protein>
<evidence type="ECO:0000313" key="2">
    <source>
        <dbReference type="EMBL" id="KPP64383.1"/>
    </source>
</evidence>
<dbReference type="GO" id="GO:0005911">
    <property type="term" value="C:cell-cell junction"/>
    <property type="evidence" value="ECO:0007669"/>
    <property type="project" value="TreeGrafter"/>
</dbReference>
<dbReference type="GO" id="GO:0016301">
    <property type="term" value="F:kinase activity"/>
    <property type="evidence" value="ECO:0007669"/>
    <property type="project" value="UniProtKB-KW"/>
</dbReference>
<keyword evidence="2" id="KW-0418">Kinase</keyword>
<dbReference type="AlphaFoldDB" id="A0A0P7U2B1"/>
<reference evidence="2 3" key="1">
    <citation type="submission" date="2015-08" db="EMBL/GenBank/DDBJ databases">
        <title>The genome of the Asian arowana (Scleropages formosus).</title>
        <authorList>
            <person name="Tan M.H."/>
            <person name="Gan H.M."/>
            <person name="Croft L.J."/>
            <person name="Austin C.M."/>
        </authorList>
    </citation>
    <scope>NUCLEOTIDE SEQUENCE [LARGE SCALE GENOMIC DNA]</scope>
    <source>
        <strain evidence="2">Aro1</strain>
    </source>
</reference>
<dbReference type="PROSITE" id="PS50106">
    <property type="entry name" value="PDZ"/>
    <property type="match status" value="1"/>
</dbReference>
<dbReference type="SMART" id="SM00228">
    <property type="entry name" value="PDZ"/>
    <property type="match status" value="1"/>
</dbReference>
<dbReference type="GO" id="GO:0007165">
    <property type="term" value="P:signal transduction"/>
    <property type="evidence" value="ECO:0007669"/>
    <property type="project" value="TreeGrafter"/>
</dbReference>
<dbReference type="GO" id="GO:0070699">
    <property type="term" value="F:type II activin receptor binding"/>
    <property type="evidence" value="ECO:0007669"/>
    <property type="project" value="TreeGrafter"/>
</dbReference>
<organism evidence="2 3">
    <name type="scientific">Scleropages formosus</name>
    <name type="common">Asian bonytongue</name>
    <name type="synonym">Osteoglossum formosum</name>
    <dbReference type="NCBI Taxonomy" id="113540"/>
    <lineage>
        <taxon>Eukaryota</taxon>
        <taxon>Metazoa</taxon>
        <taxon>Chordata</taxon>
        <taxon>Craniata</taxon>
        <taxon>Vertebrata</taxon>
        <taxon>Euteleostomi</taxon>
        <taxon>Actinopterygii</taxon>
        <taxon>Neopterygii</taxon>
        <taxon>Teleostei</taxon>
        <taxon>Osteoglossocephala</taxon>
        <taxon>Osteoglossomorpha</taxon>
        <taxon>Osteoglossiformes</taxon>
        <taxon>Osteoglossidae</taxon>
        <taxon>Scleropages</taxon>
    </lineage>
</organism>
<accession>A0A0P7U2B1</accession>